<evidence type="ECO:0000313" key="3">
    <source>
        <dbReference type="Proteomes" id="UP000887116"/>
    </source>
</evidence>
<dbReference type="OrthoDB" id="9435504at2759"/>
<keyword evidence="3" id="KW-1185">Reference proteome</keyword>
<proteinExistence type="predicted"/>
<name>A0A8X6FPB5_TRICU</name>
<dbReference type="InterPro" id="IPR009125">
    <property type="entry name" value="ATPMK"/>
</dbReference>
<organism evidence="2 3">
    <name type="scientific">Trichonephila clavata</name>
    <name type="common">Joro spider</name>
    <name type="synonym">Nephila clavata</name>
    <dbReference type="NCBI Taxonomy" id="2740835"/>
    <lineage>
        <taxon>Eukaryota</taxon>
        <taxon>Metazoa</taxon>
        <taxon>Ecdysozoa</taxon>
        <taxon>Arthropoda</taxon>
        <taxon>Chelicerata</taxon>
        <taxon>Arachnida</taxon>
        <taxon>Araneae</taxon>
        <taxon>Araneomorphae</taxon>
        <taxon>Entelegynae</taxon>
        <taxon>Araneoidea</taxon>
        <taxon>Nephilidae</taxon>
        <taxon>Trichonephila</taxon>
    </lineage>
</organism>
<dbReference type="EMBL" id="BMAO01022909">
    <property type="protein sequence ID" value="GFQ85451.1"/>
    <property type="molecule type" value="Genomic_DNA"/>
</dbReference>
<evidence type="ECO:0000256" key="1">
    <source>
        <dbReference type="SAM" id="Phobius"/>
    </source>
</evidence>
<dbReference type="Pfam" id="PF14960">
    <property type="entry name" value="ATP_synth_reg"/>
    <property type="match status" value="1"/>
</dbReference>
<dbReference type="Proteomes" id="UP000887116">
    <property type="component" value="Unassembled WGS sequence"/>
</dbReference>
<keyword evidence="1" id="KW-1133">Transmembrane helix</keyword>
<protein>
    <recommendedName>
        <fullName evidence="4">Up-regulated during skeletal muscle growth protein 5</fullName>
    </recommendedName>
</protein>
<gene>
    <name evidence="2" type="primary">NCL1_23891</name>
    <name evidence="2" type="ORF">TNCT_613561</name>
</gene>
<comment type="caution">
    <text evidence="2">The sequence shown here is derived from an EMBL/GenBank/DDBJ whole genome shotgun (WGS) entry which is preliminary data.</text>
</comment>
<accession>A0A8X6FPB5</accession>
<keyword evidence="1" id="KW-0472">Membrane</keyword>
<evidence type="ECO:0008006" key="4">
    <source>
        <dbReference type="Google" id="ProtNLM"/>
    </source>
</evidence>
<reference evidence="2" key="1">
    <citation type="submission" date="2020-07" db="EMBL/GenBank/DDBJ databases">
        <title>Multicomponent nature underlies the extraordinary mechanical properties of spider dragline silk.</title>
        <authorList>
            <person name="Kono N."/>
            <person name="Nakamura H."/>
            <person name="Mori M."/>
            <person name="Yoshida Y."/>
            <person name="Ohtoshi R."/>
            <person name="Malay A.D."/>
            <person name="Moran D.A.P."/>
            <person name="Tomita M."/>
            <person name="Numata K."/>
            <person name="Arakawa K."/>
        </authorList>
    </citation>
    <scope>NUCLEOTIDE SEQUENCE</scope>
</reference>
<keyword evidence="1" id="KW-0812">Transmembrane</keyword>
<feature type="transmembrane region" description="Helical" evidence="1">
    <location>
        <begin position="59"/>
        <end position="77"/>
    </location>
</feature>
<sequence>MLSYSEIFLGITTFFFLPKRGTSLKTLEMATKVSATHSDARFKGWQKHFNTYTSRGRSNITYATFTGLAVLGIYMYLKSKRKSKKA</sequence>
<evidence type="ECO:0000313" key="2">
    <source>
        <dbReference type="EMBL" id="GFQ85451.1"/>
    </source>
</evidence>
<dbReference type="AlphaFoldDB" id="A0A8X6FPB5"/>